<feature type="non-terminal residue" evidence="1">
    <location>
        <position position="74"/>
    </location>
</feature>
<accession>A0AAJ2U5Q3</accession>
<name>A0AAJ2U5Q3_ALKPS</name>
<protein>
    <submittedName>
        <fullName evidence="1">Uncharacterized protein</fullName>
    </submittedName>
</protein>
<dbReference type="AlphaFoldDB" id="A0AAJ2U5Q3"/>
<comment type="caution">
    <text evidence="1">The sequence shown here is derived from an EMBL/GenBank/DDBJ whole genome shotgun (WGS) entry which is preliminary data.</text>
</comment>
<sequence length="74" mass="8940">MRKAKEQHPDHVRTNHRIRKVKEITSDKLLKVWFPVFTVIRDDGNQYVFSEADFDNIEQKDLEDIAHYLRKKTT</sequence>
<gene>
    <name evidence="1" type="ORF">RYX45_22945</name>
</gene>
<evidence type="ECO:0000313" key="2">
    <source>
        <dbReference type="Proteomes" id="UP001285636"/>
    </source>
</evidence>
<dbReference type="Proteomes" id="UP001285636">
    <property type="component" value="Unassembled WGS sequence"/>
</dbReference>
<reference evidence="1" key="1">
    <citation type="submission" date="2023-10" db="EMBL/GenBank/DDBJ databases">
        <title>Screening of Alkalihalophilus pseudofirmusBZ-TG-HK211 and Its Alleviation of Salt Stress on Rapeseed Growth.</title>
        <authorList>
            <person name="Zhao B."/>
            <person name="Guo T."/>
        </authorList>
    </citation>
    <scope>NUCLEOTIDE SEQUENCE</scope>
    <source>
        <strain evidence="1">BZ-TG-HK211</strain>
    </source>
</reference>
<organism evidence="1 2">
    <name type="scientific">Alkalihalophilus pseudofirmus</name>
    <name type="common">Bacillus pseudofirmus</name>
    <dbReference type="NCBI Taxonomy" id="79885"/>
    <lineage>
        <taxon>Bacteria</taxon>
        <taxon>Bacillati</taxon>
        <taxon>Bacillota</taxon>
        <taxon>Bacilli</taxon>
        <taxon>Bacillales</taxon>
        <taxon>Bacillaceae</taxon>
        <taxon>Alkalihalophilus</taxon>
    </lineage>
</organism>
<proteinExistence type="predicted"/>
<evidence type="ECO:0000313" key="1">
    <source>
        <dbReference type="EMBL" id="MDV2888027.1"/>
    </source>
</evidence>
<dbReference type="EMBL" id="JAWJAY010000829">
    <property type="protein sequence ID" value="MDV2888027.1"/>
    <property type="molecule type" value="Genomic_DNA"/>
</dbReference>
<dbReference type="RefSeq" id="WP_323468097.1">
    <property type="nucleotide sequence ID" value="NZ_JAWJAY010000829.1"/>
</dbReference>